<dbReference type="RefSeq" id="WP_244707140.1">
    <property type="nucleotide sequence ID" value="NZ_BAAADN010000003.1"/>
</dbReference>
<dbReference type="GeneID" id="71763908"/>
<evidence type="ECO:0000313" key="1">
    <source>
        <dbReference type="EMBL" id="UOO97484.1"/>
    </source>
</evidence>
<proteinExistence type="predicted"/>
<dbReference type="KEGG" id="hdo:MUK72_18630"/>
<organism evidence="1 2">
    <name type="scientific">Halococcus dombrowskii</name>
    <dbReference type="NCBI Taxonomy" id="179637"/>
    <lineage>
        <taxon>Archaea</taxon>
        <taxon>Methanobacteriati</taxon>
        <taxon>Methanobacteriota</taxon>
        <taxon>Stenosarchaea group</taxon>
        <taxon>Halobacteria</taxon>
        <taxon>Halobacteriales</taxon>
        <taxon>Halococcaceae</taxon>
        <taxon>Halococcus</taxon>
    </lineage>
</organism>
<keyword evidence="2" id="KW-1185">Reference proteome</keyword>
<accession>A0AAX3AT97</accession>
<sequence>MFVAQLSPKIDFPRVVVVEYRQQCAEGAERRVFQLLTFVLAVRADGIDVLGDLPGPGGIVAIGHHPIQVVEFLFDCSGERLKELRGLSGADADIDVVLRVAAELHRVVHVVAESPEVRELL</sequence>
<dbReference type="Proteomes" id="UP000830542">
    <property type="component" value="Plasmid unnamed4"/>
</dbReference>
<gene>
    <name evidence="1" type="ORF">MUK72_18630</name>
</gene>
<dbReference type="AlphaFoldDB" id="A0AAX3AT97"/>
<name>A0AAX3AT97_HALDO</name>
<reference evidence="1" key="1">
    <citation type="submission" date="2022-04" db="EMBL/GenBank/DDBJ databases">
        <title>Sequencing and genomic assembly of Halococcus dombrowskii.</title>
        <authorList>
            <person name="Lim S.W."/>
            <person name="MacLea K.S."/>
        </authorList>
    </citation>
    <scope>NUCLEOTIDE SEQUENCE</scope>
    <source>
        <strain evidence="1">H4</strain>
        <plasmid evidence="1">unnamed4</plasmid>
    </source>
</reference>
<dbReference type="EMBL" id="CP095009">
    <property type="protein sequence ID" value="UOO97484.1"/>
    <property type="molecule type" value="Genomic_DNA"/>
</dbReference>
<protein>
    <submittedName>
        <fullName evidence="1">Uncharacterized protein</fullName>
    </submittedName>
</protein>
<evidence type="ECO:0000313" key="2">
    <source>
        <dbReference type="Proteomes" id="UP000830542"/>
    </source>
</evidence>
<geneLocation type="plasmid" evidence="1 2">
    <name>unnamed4</name>
</geneLocation>
<keyword evidence="1" id="KW-0614">Plasmid</keyword>